<feature type="region of interest" description="Disordered" evidence="3">
    <location>
        <begin position="401"/>
        <end position="430"/>
    </location>
</feature>
<dbReference type="VEuPathDB" id="FungiDB:CH63R_01887"/>
<dbReference type="Gene3D" id="3.40.50.300">
    <property type="entry name" value="P-loop containing nucleotide triphosphate hydrolases"/>
    <property type="match status" value="1"/>
</dbReference>
<dbReference type="SMART" id="SM00355">
    <property type="entry name" value="ZnF_C2H2"/>
    <property type="match status" value="2"/>
</dbReference>
<dbReference type="Proteomes" id="UP000092177">
    <property type="component" value="Chromosome 2"/>
</dbReference>
<keyword evidence="1" id="KW-0677">Repeat</keyword>
<sequence length="1198" mass="135575">MAQTFGAIPDKDLRDDLGDALTQSADEFKALLDTNHVWDFEKATSRDVYRDLQAIQFQRQEKRTMMNLSRIQMFFDGMDGLQDVLDELEPSRASSIMAYVWGPMRFLLKVTTVNDKAFDQILEVYQRLGHNIPPLEEYKQFFAGSLDARRCLLHLYRDVLEFHRLAYKLFSLRRTLWTRLHRATWRDLESTFAHLASSIALHADFIRTHGRRVHCDRLPLLRAVDSGFVAPSPSPPPPPPPADHEFRRGYQQYEVAYAASWRQFRQREEDRKSEQKTRILKWIAAPNKTETLHDSFVRKRGLCPDSGRWLYKRYDAVSNWMREDPPRDSTLWVHGPRGMGKTILASLVVTRLRELIREGRVVPAGAQVGYFYCQEGDQDMATYLGILRSLLHQFVSAAEVMTPDPTDDEDGDVESNTSRTKNNKNNKNNNNATILPLCADKITNSGGSSLSSPEAALPLLEAFFDINPRQYLVVDGLDECAAPAEVQQAVAFLAAQVTRCEDVSQGSLRVLFVSAASADVRRVMAKHGVPGEGGREVPLDVKNNAQDIRGYVRKRLEPAELTKANRRFNLTEADVQVIEDQVAVQSEGVFLYAELAMEYLVKQMTKRELLEKVKPGMLPDKLSTMYDTLLGTLKDNLTQLSPEHWAKAKLLLGWLVCAHRPLKWHEIQAILAFDPDHDAVDFDLRMIRTENVSDFLGSLVQVLPGDNIRLIHSTAKKHLVNTEHINDQSVQCDLAILCLRYLSLRCFAAPDYTEAERRDHILQGYFSFQDYAASQWYKHIDSVITSCRDVFLLPAAAAATAAAAPSSPSSIYTHHLLASTSHPATTIAQQLRRDHYVAAFTSALDRFASAYDQDLEPSASPPHPDLPLDSIAAYSGLPFYPSLHRLWKHILAHQRRPVEDRNKIGIPRLDAALALHRAAIESTVRPSTAAAVGADTIELYYGPNLYKCHRTLCAFFHRGFDARRDRDAHQARHDRPYRCPLDACDYAPFGFSSNKDKDRHVRNYHPELSEAPSAFLQMSRRVEPAKFRCNMCSKTFTRNINLKGHERSHFGERPLLDTFANVPSPGDRGPVHDTKAVFFDGGDGDPKLTTHLQHSSHIMKLRDKTAMTAYEAIDTAPSHRRGAASQFPTSFTSPPHQRKLLAEYRKIGTDRRGRKGRRPVNTPSGRTDWLVDWVDWPGVAPLFPGSAAINFGSNEAEW</sequence>
<dbReference type="PROSITE" id="PS50157">
    <property type="entry name" value="ZINC_FINGER_C2H2_2"/>
    <property type="match status" value="1"/>
</dbReference>
<feature type="domain" description="C2H2-type" evidence="4">
    <location>
        <begin position="1027"/>
        <end position="1054"/>
    </location>
</feature>
<dbReference type="OrthoDB" id="21416at2759"/>
<dbReference type="Pfam" id="PF24883">
    <property type="entry name" value="NPHP3_N"/>
    <property type="match status" value="1"/>
</dbReference>
<dbReference type="PANTHER" id="PTHR10039">
    <property type="entry name" value="AMELOGENIN"/>
    <property type="match status" value="1"/>
</dbReference>
<evidence type="ECO:0000313" key="5">
    <source>
        <dbReference type="EMBL" id="OBR13161.1"/>
    </source>
</evidence>
<dbReference type="KEGG" id="chig:CH63R_01887"/>
<dbReference type="InterPro" id="IPR036236">
    <property type="entry name" value="Znf_C2H2_sf"/>
</dbReference>
<dbReference type="EMBL" id="LTAN01000002">
    <property type="protein sequence ID" value="OBR13161.1"/>
    <property type="molecule type" value="Genomic_DNA"/>
</dbReference>
<protein>
    <submittedName>
        <fullName evidence="5">Zinc finger protein</fullName>
    </submittedName>
</protein>
<dbReference type="GO" id="GO:0008270">
    <property type="term" value="F:zinc ion binding"/>
    <property type="evidence" value="ECO:0007669"/>
    <property type="project" value="UniProtKB-KW"/>
</dbReference>
<dbReference type="InterPro" id="IPR056884">
    <property type="entry name" value="NPHP3-like_N"/>
</dbReference>
<dbReference type="GeneID" id="28860969"/>
<dbReference type="Pfam" id="PF22939">
    <property type="entry name" value="WHD_GPIID"/>
    <property type="match status" value="1"/>
</dbReference>
<evidence type="ECO:0000313" key="6">
    <source>
        <dbReference type="Proteomes" id="UP000092177"/>
    </source>
</evidence>
<proteinExistence type="predicted"/>
<dbReference type="InterPro" id="IPR027417">
    <property type="entry name" value="P-loop_NTPase"/>
</dbReference>
<keyword evidence="2" id="KW-0479">Metal-binding</keyword>
<dbReference type="RefSeq" id="XP_018161678.1">
    <property type="nucleotide sequence ID" value="XM_018296862.1"/>
</dbReference>
<dbReference type="InterPro" id="IPR054471">
    <property type="entry name" value="GPIID_WHD"/>
</dbReference>
<dbReference type="AlphaFoldDB" id="A0A1B7YM89"/>
<gene>
    <name evidence="5" type="ORF">CH63R_01887</name>
</gene>
<reference evidence="6" key="1">
    <citation type="journal article" date="2017" name="BMC Genomics">
        <title>Gapless genome assembly of Colletotrichum higginsianum reveals chromosome structure and association of transposable elements with secondary metabolite gene clusters.</title>
        <authorList>
            <person name="Dallery J.-F."/>
            <person name="Lapalu N."/>
            <person name="Zampounis A."/>
            <person name="Pigne S."/>
            <person name="Luyten I."/>
            <person name="Amselem J."/>
            <person name="Wittenberg A.H.J."/>
            <person name="Zhou S."/>
            <person name="de Queiroz M.V."/>
            <person name="Robin G.P."/>
            <person name="Auger A."/>
            <person name="Hainaut M."/>
            <person name="Henrissat B."/>
            <person name="Kim K.-T."/>
            <person name="Lee Y.-H."/>
            <person name="Lespinet O."/>
            <person name="Schwartz D.C."/>
            <person name="Thon M.R."/>
            <person name="O'Connell R.J."/>
        </authorList>
    </citation>
    <scope>NUCLEOTIDE SEQUENCE [LARGE SCALE GENOMIC DNA]</scope>
    <source>
        <strain evidence="6">IMI 349063</strain>
    </source>
</reference>
<dbReference type="PROSITE" id="PS00028">
    <property type="entry name" value="ZINC_FINGER_C2H2_1"/>
    <property type="match status" value="1"/>
</dbReference>
<accession>A0A1B7YM89</accession>
<evidence type="ECO:0000256" key="2">
    <source>
        <dbReference type="PROSITE-ProRule" id="PRU00042"/>
    </source>
</evidence>
<evidence type="ECO:0000256" key="1">
    <source>
        <dbReference type="ARBA" id="ARBA00022737"/>
    </source>
</evidence>
<keyword evidence="6" id="KW-1185">Reference proteome</keyword>
<evidence type="ECO:0000259" key="4">
    <source>
        <dbReference type="PROSITE" id="PS50157"/>
    </source>
</evidence>
<name>A0A1B7YM89_COLHI</name>
<keyword evidence="2" id="KW-0862">Zinc</keyword>
<dbReference type="PANTHER" id="PTHR10039:SF14">
    <property type="entry name" value="NACHT DOMAIN-CONTAINING PROTEIN"/>
    <property type="match status" value="1"/>
</dbReference>
<dbReference type="InterPro" id="IPR013087">
    <property type="entry name" value="Znf_C2H2_type"/>
</dbReference>
<evidence type="ECO:0000256" key="3">
    <source>
        <dbReference type="SAM" id="MobiDB-lite"/>
    </source>
</evidence>
<comment type="caution">
    <text evidence="5">The sequence shown here is derived from an EMBL/GenBank/DDBJ whole genome shotgun (WGS) entry which is preliminary data.</text>
</comment>
<dbReference type="SUPFAM" id="SSF57667">
    <property type="entry name" value="beta-beta-alpha zinc fingers"/>
    <property type="match status" value="1"/>
</dbReference>
<organism evidence="5 6">
    <name type="scientific">Colletotrichum higginsianum (strain IMI 349063)</name>
    <name type="common">Crucifer anthracnose fungus</name>
    <dbReference type="NCBI Taxonomy" id="759273"/>
    <lineage>
        <taxon>Eukaryota</taxon>
        <taxon>Fungi</taxon>
        <taxon>Dikarya</taxon>
        <taxon>Ascomycota</taxon>
        <taxon>Pezizomycotina</taxon>
        <taxon>Sordariomycetes</taxon>
        <taxon>Hypocreomycetidae</taxon>
        <taxon>Glomerellales</taxon>
        <taxon>Glomerellaceae</taxon>
        <taxon>Colletotrichum</taxon>
        <taxon>Colletotrichum destructivum species complex</taxon>
    </lineage>
</organism>
<dbReference type="Gene3D" id="3.30.160.60">
    <property type="entry name" value="Classic Zinc Finger"/>
    <property type="match status" value="1"/>
</dbReference>
<keyword evidence="2" id="KW-0863">Zinc-finger</keyword>